<name>A0A094W9K8_9BACT</name>
<comment type="caution">
    <text evidence="2">The sequence shown here is derived from an EMBL/GenBank/DDBJ whole genome shotgun (WGS) entry which is preliminary data.</text>
</comment>
<evidence type="ECO:0000313" key="3">
    <source>
        <dbReference type="Proteomes" id="UP000029452"/>
    </source>
</evidence>
<dbReference type="Proteomes" id="UP000029452">
    <property type="component" value="Unassembled WGS sequence"/>
</dbReference>
<gene>
    <name evidence="2" type="ORF">LptCag_1885</name>
</gene>
<proteinExistence type="predicted"/>
<organism evidence="2 3">
    <name type="scientific">Leptospirillum ferriphilum</name>
    <dbReference type="NCBI Taxonomy" id="178606"/>
    <lineage>
        <taxon>Bacteria</taxon>
        <taxon>Pseudomonadati</taxon>
        <taxon>Nitrospirota</taxon>
        <taxon>Nitrospiria</taxon>
        <taxon>Nitrospirales</taxon>
        <taxon>Nitrospiraceae</taxon>
        <taxon>Leptospirillum</taxon>
    </lineage>
</organism>
<dbReference type="EMBL" id="JPGK01000008">
    <property type="protein sequence ID" value="KGA93190.1"/>
    <property type="molecule type" value="Genomic_DNA"/>
</dbReference>
<evidence type="ECO:0000256" key="1">
    <source>
        <dbReference type="SAM" id="MobiDB-lite"/>
    </source>
</evidence>
<feature type="compositionally biased region" description="Basic and acidic residues" evidence="1">
    <location>
        <begin position="39"/>
        <end position="55"/>
    </location>
</feature>
<feature type="region of interest" description="Disordered" evidence="1">
    <location>
        <begin position="1"/>
        <end position="55"/>
    </location>
</feature>
<reference evidence="2 3" key="1">
    <citation type="submission" date="2014-06" db="EMBL/GenBank/DDBJ databases">
        <title>Draft genome sequence of iron oxidizing acidophile Leptospirillum ferriphilum DSM14647.</title>
        <authorList>
            <person name="Cardenas J.P."/>
            <person name="Lazcano M."/>
            <person name="Ossandon F.J."/>
            <person name="Corbett M."/>
            <person name="Holmes D.S."/>
            <person name="Watkin E."/>
        </authorList>
    </citation>
    <scope>NUCLEOTIDE SEQUENCE [LARGE SCALE GENOMIC DNA]</scope>
    <source>
        <strain evidence="2 3">DSM 14647</strain>
    </source>
</reference>
<accession>A0A094W9K8</accession>
<protein>
    <submittedName>
        <fullName evidence="2">Uncharacterized protein</fullName>
    </submittedName>
</protein>
<feature type="compositionally biased region" description="Basic and acidic residues" evidence="1">
    <location>
        <begin position="13"/>
        <end position="23"/>
    </location>
</feature>
<sequence>MGRSRRNFHKPYQTKDGKPEKKVGHSSAQHRTAPSVFEHGMDGRARKALRYEPGK</sequence>
<dbReference type="PATRIC" id="fig|178606.4.peg.2139"/>
<dbReference type="AlphaFoldDB" id="A0A094W9K8"/>
<evidence type="ECO:0000313" key="2">
    <source>
        <dbReference type="EMBL" id="KGA93190.1"/>
    </source>
</evidence>